<dbReference type="SMART" id="SM00220">
    <property type="entry name" value="S_TKc"/>
    <property type="match status" value="1"/>
</dbReference>
<keyword evidence="10" id="KW-0472">Membrane</keyword>
<sequence length="464" mass="48345">MIAGRYRLQTVLGRGGMANVWRAVDERLGRPVAVKLLPGDAGATDPAALRRFEQEAHAAARLSHPNIVTVHDVGREQDVAYLVMELVDGTSLAEHLGRGALSAGRAVAIAAQVCDALDAAHRAGVIHRDIKPANILLAGNGTVKVCDFGIARFTHQQQTGLTATHTVIGTSAFMAPEQAAGGPVDARTDLYALGCVLYAMLTGGPPFTGDNPMAVLHRHLHEPPAPPRTLRLDVPADLDRLVVDLLAKNPADRPPTAGDVRDRLGAARSDPAGQQPQRVRASAGVVAPTQTLQVLDEFGAPDVPQRRRPTVGPAVAVAVATVVVAALVTAAYLASRHTTTDAGPPASTSAGAAATATATRSSPAAAPTNPVAGLRETIEQQAGAGELDPDTARDLTDKLDEFERELARNRGSKKAAQKLADLGDKLDEARKDGKITNVGYQAVRASLDLLAGTLPPVGDNQGND</sequence>
<feature type="region of interest" description="Disordered" evidence="9">
    <location>
        <begin position="247"/>
        <end position="283"/>
    </location>
</feature>
<feature type="compositionally biased region" description="Low complexity" evidence="9">
    <location>
        <begin position="342"/>
        <end position="368"/>
    </location>
</feature>
<dbReference type="PROSITE" id="PS00108">
    <property type="entry name" value="PROTEIN_KINASE_ST"/>
    <property type="match status" value="1"/>
</dbReference>
<gene>
    <name evidence="12" type="ORF">GCM10022255_047360</name>
</gene>
<keyword evidence="10" id="KW-1133">Transmembrane helix</keyword>
<keyword evidence="10" id="KW-0812">Transmembrane</keyword>
<name>A0ABP8DBM6_9ACTN</name>
<dbReference type="Gene3D" id="1.10.510.10">
    <property type="entry name" value="Transferase(Phosphotransferase) domain 1"/>
    <property type="match status" value="1"/>
</dbReference>
<evidence type="ECO:0000259" key="11">
    <source>
        <dbReference type="PROSITE" id="PS50011"/>
    </source>
</evidence>
<dbReference type="InterPro" id="IPR008271">
    <property type="entry name" value="Ser/Thr_kinase_AS"/>
</dbReference>
<evidence type="ECO:0000256" key="8">
    <source>
        <dbReference type="SAM" id="Coils"/>
    </source>
</evidence>
<keyword evidence="2" id="KW-0723">Serine/threonine-protein kinase</keyword>
<evidence type="ECO:0000256" key="1">
    <source>
        <dbReference type="ARBA" id="ARBA00012513"/>
    </source>
</evidence>
<evidence type="ECO:0000256" key="2">
    <source>
        <dbReference type="ARBA" id="ARBA00022527"/>
    </source>
</evidence>
<dbReference type="InterPro" id="IPR000719">
    <property type="entry name" value="Prot_kinase_dom"/>
</dbReference>
<feature type="domain" description="Protein kinase" evidence="11">
    <location>
        <begin position="6"/>
        <end position="265"/>
    </location>
</feature>
<dbReference type="EMBL" id="BAABAT010000012">
    <property type="protein sequence ID" value="GAA4252115.1"/>
    <property type="molecule type" value="Genomic_DNA"/>
</dbReference>
<organism evidence="12 13">
    <name type="scientific">Dactylosporangium darangshiense</name>
    <dbReference type="NCBI Taxonomy" id="579108"/>
    <lineage>
        <taxon>Bacteria</taxon>
        <taxon>Bacillati</taxon>
        <taxon>Actinomycetota</taxon>
        <taxon>Actinomycetes</taxon>
        <taxon>Micromonosporales</taxon>
        <taxon>Micromonosporaceae</taxon>
        <taxon>Dactylosporangium</taxon>
    </lineage>
</organism>
<feature type="region of interest" description="Disordered" evidence="9">
    <location>
        <begin position="337"/>
        <end position="371"/>
    </location>
</feature>
<dbReference type="PANTHER" id="PTHR43289:SF6">
    <property type="entry name" value="SERINE_THREONINE-PROTEIN KINASE NEKL-3"/>
    <property type="match status" value="1"/>
</dbReference>
<dbReference type="InterPro" id="IPR054470">
    <property type="entry name" value="FIMAH_dom"/>
</dbReference>
<evidence type="ECO:0000256" key="10">
    <source>
        <dbReference type="SAM" id="Phobius"/>
    </source>
</evidence>
<protein>
    <recommendedName>
        <fullName evidence="1">non-specific serine/threonine protein kinase</fullName>
        <ecNumber evidence="1">2.7.11.1</ecNumber>
    </recommendedName>
</protein>
<dbReference type="Gene3D" id="3.30.200.20">
    <property type="entry name" value="Phosphorylase Kinase, domain 1"/>
    <property type="match status" value="1"/>
</dbReference>
<evidence type="ECO:0000313" key="12">
    <source>
        <dbReference type="EMBL" id="GAA4252115.1"/>
    </source>
</evidence>
<dbReference type="PROSITE" id="PS50011">
    <property type="entry name" value="PROTEIN_KINASE_DOM"/>
    <property type="match status" value="1"/>
</dbReference>
<dbReference type="Proteomes" id="UP001500620">
    <property type="component" value="Unassembled WGS sequence"/>
</dbReference>
<dbReference type="InterPro" id="IPR011009">
    <property type="entry name" value="Kinase-like_dom_sf"/>
</dbReference>
<keyword evidence="3" id="KW-0808">Transferase</keyword>
<dbReference type="InterPro" id="IPR017441">
    <property type="entry name" value="Protein_kinase_ATP_BS"/>
</dbReference>
<keyword evidence="6 7" id="KW-0067">ATP-binding</keyword>
<evidence type="ECO:0000256" key="4">
    <source>
        <dbReference type="ARBA" id="ARBA00022741"/>
    </source>
</evidence>
<keyword evidence="5" id="KW-0418">Kinase</keyword>
<evidence type="ECO:0000256" key="6">
    <source>
        <dbReference type="ARBA" id="ARBA00022840"/>
    </source>
</evidence>
<evidence type="ECO:0000256" key="3">
    <source>
        <dbReference type="ARBA" id="ARBA00022679"/>
    </source>
</evidence>
<dbReference type="EC" id="2.7.11.1" evidence="1"/>
<dbReference type="CDD" id="cd14014">
    <property type="entry name" value="STKc_PknB_like"/>
    <property type="match status" value="1"/>
</dbReference>
<evidence type="ECO:0000313" key="13">
    <source>
        <dbReference type="Proteomes" id="UP001500620"/>
    </source>
</evidence>
<accession>A0ABP8DBM6</accession>
<dbReference type="PANTHER" id="PTHR43289">
    <property type="entry name" value="MITOGEN-ACTIVATED PROTEIN KINASE KINASE KINASE 20-RELATED"/>
    <property type="match status" value="1"/>
</dbReference>
<dbReference type="PROSITE" id="PS00107">
    <property type="entry name" value="PROTEIN_KINASE_ATP"/>
    <property type="match status" value="1"/>
</dbReference>
<dbReference type="Pfam" id="PF22888">
    <property type="entry name" value="FIMAH"/>
    <property type="match status" value="1"/>
</dbReference>
<keyword evidence="8" id="KW-0175">Coiled coil</keyword>
<proteinExistence type="predicted"/>
<dbReference type="Pfam" id="PF00069">
    <property type="entry name" value="Pkinase"/>
    <property type="match status" value="1"/>
</dbReference>
<feature type="transmembrane region" description="Helical" evidence="10">
    <location>
        <begin position="314"/>
        <end position="334"/>
    </location>
</feature>
<dbReference type="SUPFAM" id="SSF56112">
    <property type="entry name" value="Protein kinase-like (PK-like)"/>
    <property type="match status" value="1"/>
</dbReference>
<evidence type="ECO:0000256" key="5">
    <source>
        <dbReference type="ARBA" id="ARBA00022777"/>
    </source>
</evidence>
<reference evidence="13" key="1">
    <citation type="journal article" date="2019" name="Int. J. Syst. Evol. Microbiol.">
        <title>The Global Catalogue of Microorganisms (GCM) 10K type strain sequencing project: providing services to taxonomists for standard genome sequencing and annotation.</title>
        <authorList>
            <consortium name="The Broad Institute Genomics Platform"/>
            <consortium name="The Broad Institute Genome Sequencing Center for Infectious Disease"/>
            <person name="Wu L."/>
            <person name="Ma J."/>
        </authorList>
    </citation>
    <scope>NUCLEOTIDE SEQUENCE [LARGE SCALE GENOMIC DNA]</scope>
    <source>
        <strain evidence="13">JCM 17441</strain>
    </source>
</reference>
<feature type="binding site" evidence="7">
    <location>
        <position position="35"/>
    </location>
    <ligand>
        <name>ATP</name>
        <dbReference type="ChEBI" id="CHEBI:30616"/>
    </ligand>
</feature>
<evidence type="ECO:0000256" key="7">
    <source>
        <dbReference type="PROSITE-ProRule" id="PRU10141"/>
    </source>
</evidence>
<keyword evidence="13" id="KW-1185">Reference proteome</keyword>
<feature type="coiled-coil region" evidence="8">
    <location>
        <begin position="392"/>
        <end position="432"/>
    </location>
</feature>
<keyword evidence="4 7" id="KW-0547">Nucleotide-binding</keyword>
<comment type="caution">
    <text evidence="12">The sequence shown here is derived from an EMBL/GenBank/DDBJ whole genome shotgun (WGS) entry which is preliminary data.</text>
</comment>
<evidence type="ECO:0000256" key="9">
    <source>
        <dbReference type="SAM" id="MobiDB-lite"/>
    </source>
</evidence>